<gene>
    <name evidence="1" type="ORF">NCTC13063_01784</name>
</gene>
<organism evidence="1 2">
    <name type="scientific">Segatella buccae</name>
    <dbReference type="NCBI Taxonomy" id="28126"/>
    <lineage>
        <taxon>Bacteria</taxon>
        <taxon>Pseudomonadati</taxon>
        <taxon>Bacteroidota</taxon>
        <taxon>Bacteroidia</taxon>
        <taxon>Bacteroidales</taxon>
        <taxon>Prevotellaceae</taxon>
        <taxon>Segatella</taxon>
    </lineage>
</organism>
<accession>A0AAQ1UJS0</accession>
<evidence type="ECO:0000313" key="1">
    <source>
        <dbReference type="EMBL" id="SUB80499.1"/>
    </source>
</evidence>
<name>A0AAQ1UJS0_9BACT</name>
<proteinExistence type="predicted"/>
<protein>
    <submittedName>
        <fullName evidence="1">Uncharacterized protein</fullName>
    </submittedName>
</protein>
<dbReference type="Proteomes" id="UP000255283">
    <property type="component" value="Unassembled WGS sequence"/>
</dbReference>
<evidence type="ECO:0000313" key="2">
    <source>
        <dbReference type="Proteomes" id="UP000255283"/>
    </source>
</evidence>
<reference evidence="1 2" key="1">
    <citation type="submission" date="2018-06" db="EMBL/GenBank/DDBJ databases">
        <authorList>
            <consortium name="Pathogen Informatics"/>
            <person name="Doyle S."/>
        </authorList>
    </citation>
    <scope>NUCLEOTIDE SEQUENCE [LARGE SCALE GENOMIC DNA]</scope>
    <source>
        <strain evidence="1 2">NCTC13063</strain>
    </source>
</reference>
<sequence length="61" mass="7594">MPFAGELCRLYEFILTVRIRFIRTIRRQMALSPNDTRHRLRSIRFDSQRKKERYSFVFRTI</sequence>
<dbReference type="EMBL" id="UGTJ01000001">
    <property type="protein sequence ID" value="SUB80499.1"/>
    <property type="molecule type" value="Genomic_DNA"/>
</dbReference>
<dbReference type="AlphaFoldDB" id="A0AAQ1UJS0"/>
<comment type="caution">
    <text evidence="1">The sequence shown here is derived from an EMBL/GenBank/DDBJ whole genome shotgun (WGS) entry which is preliminary data.</text>
</comment>